<comment type="subunit">
    <text evidence="3">The glycine cleavage system is composed of four proteins: P, T, L and H.</text>
</comment>
<dbReference type="SUPFAM" id="SSF51230">
    <property type="entry name" value="Single hybrid motif"/>
    <property type="match status" value="1"/>
</dbReference>
<protein>
    <recommendedName>
        <fullName evidence="3">Glycine cleavage system H protein</fullName>
    </recommendedName>
</protein>
<evidence type="ECO:0000256" key="2">
    <source>
        <dbReference type="ARBA" id="ARBA00022823"/>
    </source>
</evidence>
<dbReference type="InterPro" id="IPR017453">
    <property type="entry name" value="GCV_H_sub"/>
</dbReference>
<dbReference type="EMBL" id="JBHMEA010000007">
    <property type="protein sequence ID" value="MFB9230753.1"/>
    <property type="molecule type" value="Genomic_DNA"/>
</dbReference>
<name>A0ABV5JDB8_9RHOB</name>
<dbReference type="PANTHER" id="PTHR11715">
    <property type="entry name" value="GLYCINE CLEAVAGE SYSTEM H PROTEIN"/>
    <property type="match status" value="1"/>
</dbReference>
<dbReference type="InterPro" id="IPR002930">
    <property type="entry name" value="GCV_H"/>
</dbReference>
<comment type="function">
    <text evidence="3">The glycine cleavage system catalyzes the degradation of glycine. The H protein shuttles the methylamine group of glycine from the P protein to the T protein.</text>
</comment>
<dbReference type="InterPro" id="IPR033753">
    <property type="entry name" value="GCV_H/Fam206"/>
</dbReference>
<comment type="caution">
    <text evidence="5">The sequence shown here is derived from an EMBL/GenBank/DDBJ whole genome shotgun (WGS) entry which is preliminary data.</text>
</comment>
<dbReference type="HAMAP" id="MF_00272">
    <property type="entry name" value="GcvH"/>
    <property type="match status" value="1"/>
</dbReference>
<dbReference type="CDD" id="cd06848">
    <property type="entry name" value="GCS_H"/>
    <property type="match status" value="1"/>
</dbReference>
<evidence type="ECO:0000313" key="6">
    <source>
        <dbReference type="Proteomes" id="UP001589683"/>
    </source>
</evidence>
<evidence type="ECO:0000256" key="3">
    <source>
        <dbReference type="HAMAP-Rule" id="MF_00272"/>
    </source>
</evidence>
<keyword evidence="6" id="KW-1185">Reference proteome</keyword>
<organism evidence="5 6">
    <name type="scientific">Pseudohalocynthiibacter aestuariivivens</name>
    <dbReference type="NCBI Taxonomy" id="1591409"/>
    <lineage>
        <taxon>Bacteria</taxon>
        <taxon>Pseudomonadati</taxon>
        <taxon>Pseudomonadota</taxon>
        <taxon>Alphaproteobacteria</taxon>
        <taxon>Rhodobacterales</taxon>
        <taxon>Paracoccaceae</taxon>
        <taxon>Pseudohalocynthiibacter</taxon>
    </lineage>
</organism>
<dbReference type="Proteomes" id="UP001589683">
    <property type="component" value="Unassembled WGS sequence"/>
</dbReference>
<dbReference type="RefSeq" id="WP_213887363.1">
    <property type="nucleotide sequence ID" value="NZ_JAGFNU010000001.1"/>
</dbReference>
<feature type="modified residue" description="N6-lipoyllysine" evidence="3">
    <location>
        <position position="59"/>
    </location>
</feature>
<comment type="cofactor">
    <cofactor evidence="3">
        <name>(R)-lipoate</name>
        <dbReference type="ChEBI" id="CHEBI:83088"/>
    </cofactor>
    <text evidence="3">Binds 1 lipoyl cofactor covalently.</text>
</comment>
<dbReference type="InterPro" id="IPR011053">
    <property type="entry name" value="Single_hybrid_motif"/>
</dbReference>
<dbReference type="NCBIfam" id="NF002270">
    <property type="entry name" value="PRK01202.1"/>
    <property type="match status" value="1"/>
</dbReference>
<dbReference type="InterPro" id="IPR000089">
    <property type="entry name" value="Biotin_lipoyl"/>
</dbReference>
<dbReference type="PROSITE" id="PS50968">
    <property type="entry name" value="BIOTINYL_LIPOYL"/>
    <property type="match status" value="1"/>
</dbReference>
<proteinExistence type="inferred from homology"/>
<dbReference type="Gene3D" id="2.40.50.100">
    <property type="match status" value="1"/>
</dbReference>
<evidence type="ECO:0000256" key="1">
    <source>
        <dbReference type="ARBA" id="ARBA00009249"/>
    </source>
</evidence>
<dbReference type="NCBIfam" id="TIGR00527">
    <property type="entry name" value="gcvH"/>
    <property type="match status" value="1"/>
</dbReference>
<dbReference type="Pfam" id="PF01597">
    <property type="entry name" value="GCV_H"/>
    <property type="match status" value="1"/>
</dbReference>
<dbReference type="PANTHER" id="PTHR11715:SF3">
    <property type="entry name" value="GLYCINE CLEAVAGE SYSTEM H PROTEIN-RELATED"/>
    <property type="match status" value="1"/>
</dbReference>
<keyword evidence="2 3" id="KW-0450">Lipoyl</keyword>
<accession>A0ABV5JDB8</accession>
<feature type="domain" description="Lipoyl-binding" evidence="4">
    <location>
        <begin position="18"/>
        <end position="100"/>
    </location>
</feature>
<gene>
    <name evidence="3 5" type="primary">gcvH</name>
    <name evidence="5" type="ORF">ACFFUT_02995</name>
</gene>
<comment type="similarity">
    <text evidence="1 3">Belongs to the GcvH family.</text>
</comment>
<evidence type="ECO:0000313" key="5">
    <source>
        <dbReference type="EMBL" id="MFB9230753.1"/>
    </source>
</evidence>
<reference evidence="5 6" key="1">
    <citation type="submission" date="2024-09" db="EMBL/GenBank/DDBJ databases">
        <authorList>
            <person name="Sun Q."/>
            <person name="Mori K."/>
        </authorList>
    </citation>
    <scope>NUCLEOTIDE SEQUENCE [LARGE SCALE GENOMIC DNA]</scope>
    <source>
        <strain evidence="5 6">CECT 8726</strain>
    </source>
</reference>
<evidence type="ECO:0000259" key="4">
    <source>
        <dbReference type="PROSITE" id="PS50968"/>
    </source>
</evidence>
<sequence>MTTYYSEDHEWITVDGDTATIGITAHAADQLGEVVFIELKDVEDEFEKGDEIGVIESVKAASEIYAPVDCEIIEANNMLEGAPGSMNEFAETDAWIYKIKITDAKQLEDLLDEEGYKAFIG</sequence>